<feature type="compositionally biased region" description="Low complexity" evidence="1">
    <location>
        <begin position="261"/>
        <end position="285"/>
    </location>
</feature>
<evidence type="ECO:0000256" key="1">
    <source>
        <dbReference type="SAM" id="MobiDB-lite"/>
    </source>
</evidence>
<feature type="compositionally biased region" description="Polar residues" evidence="1">
    <location>
        <begin position="238"/>
        <end position="260"/>
    </location>
</feature>
<dbReference type="EMBL" id="CDMZ01005709">
    <property type="protein sequence ID" value="CEM53593.1"/>
    <property type="molecule type" value="Genomic_DNA"/>
</dbReference>
<proteinExistence type="predicted"/>
<name>A0A0G4I921_9ALVE</name>
<feature type="compositionally biased region" description="Basic and acidic residues" evidence="1">
    <location>
        <begin position="151"/>
        <end position="163"/>
    </location>
</feature>
<feature type="compositionally biased region" description="Basic and acidic residues" evidence="1">
    <location>
        <begin position="225"/>
        <end position="236"/>
    </location>
</feature>
<reference evidence="2" key="1">
    <citation type="submission" date="2014-11" db="EMBL/GenBank/DDBJ databases">
        <authorList>
            <person name="Otto D Thomas"/>
            <person name="Naeem Raeece"/>
        </authorList>
    </citation>
    <scope>NUCLEOTIDE SEQUENCE</scope>
</reference>
<feature type="region of interest" description="Disordered" evidence="1">
    <location>
        <begin position="1"/>
        <end position="331"/>
    </location>
</feature>
<accession>A0A0G4I921</accession>
<sequence>MKPVPMPQQQQQQQEAVRDDVTDSNMSIPPIAPQRPLRTSSIRSSRGAAAVQKPSNQSDDVSRYPTAESYTVVRPSSLSKSVHHKPRPQVIRGVSVEGGQEIAPHTAAQEREREEDCSGMGRTDPSPVPYPGAHSPACHFPSSSLAHSHTQSHDHNHCRETRRIYPRSALPAHRRSFLTGGGGGEEMQNRGGATLSRFPKGDTGNESRGSGGNLQVSGAQLVQQVERRASAPEKFQENGMQVQAQSHHPTRSHGSSAHRTSSLPSAHPLAAEAAISAASARKQSACIGTDEPPRKLSMGIGTEPPPRKQSMGVDAPEYYTKSMGTDPIEQR</sequence>
<dbReference type="AlphaFoldDB" id="A0A0G4I921"/>
<protein>
    <submittedName>
        <fullName evidence="2">Uncharacterized protein</fullName>
    </submittedName>
</protein>
<dbReference type="VEuPathDB" id="CryptoDB:Cvel_12100"/>
<evidence type="ECO:0000313" key="2">
    <source>
        <dbReference type="EMBL" id="CEM53593.1"/>
    </source>
</evidence>
<organism evidence="2">
    <name type="scientific">Chromera velia CCMP2878</name>
    <dbReference type="NCBI Taxonomy" id="1169474"/>
    <lineage>
        <taxon>Eukaryota</taxon>
        <taxon>Sar</taxon>
        <taxon>Alveolata</taxon>
        <taxon>Colpodellida</taxon>
        <taxon>Chromeraceae</taxon>
        <taxon>Chromera</taxon>
    </lineage>
</organism>
<gene>
    <name evidence="2" type="ORF">Cvel_12100</name>
</gene>
<feature type="compositionally biased region" description="Polar residues" evidence="1">
    <location>
        <begin position="206"/>
        <end position="223"/>
    </location>
</feature>